<proteinExistence type="predicted"/>
<accession>A0ABP9F8P2</accession>
<comment type="caution">
    <text evidence="1">The sequence shown here is derived from an EMBL/GenBank/DDBJ whole genome shotgun (WGS) entry which is preliminary data.</text>
</comment>
<dbReference type="PANTHER" id="PTHR39186:SF1">
    <property type="entry name" value="DUF2071 DOMAIN-CONTAINING PROTEIN"/>
    <property type="match status" value="1"/>
</dbReference>
<reference evidence="2" key="1">
    <citation type="journal article" date="2019" name="Int. J. Syst. Evol. Microbiol.">
        <title>The Global Catalogue of Microorganisms (GCM) 10K type strain sequencing project: providing services to taxonomists for standard genome sequencing and annotation.</title>
        <authorList>
            <consortium name="The Broad Institute Genomics Platform"/>
            <consortium name="The Broad Institute Genome Sequencing Center for Infectious Disease"/>
            <person name="Wu L."/>
            <person name="Ma J."/>
        </authorList>
    </citation>
    <scope>NUCLEOTIDE SEQUENCE [LARGE SCALE GENOMIC DNA]</scope>
    <source>
        <strain evidence="2">JCM 19125</strain>
    </source>
</reference>
<dbReference type="Proteomes" id="UP001501521">
    <property type="component" value="Unassembled WGS sequence"/>
</dbReference>
<sequence length="261" mass="29249">MSGRQPDRPVRTAVNLQDWQHVTFLHWAYDPDAVQRLLPRSLRVQRWGDVTWVGAIPFRMANVRFPGLPVVPGWRSFAELNVRAYVTGPDGREGIWFLGMLVARRSFALALRTIGLPYSASASQVRVEWPRIDYRFAAPGLLSPRADDWFTAAVEVGAPLEGRERTRLIDTLTGRFTAFHRRGIMWQTPVAHQPWPLHHATVDGELTAPLRWVGLPEPEGQVMVQASPGVNVRLASLRPAPSLRLPHAPPGTVYVPSAARQ</sequence>
<name>A0ABP9F8P2_9ACTN</name>
<gene>
    <name evidence="1" type="ORF">GCM10025789_13310</name>
</gene>
<dbReference type="RefSeq" id="WP_345580815.1">
    <property type="nucleotide sequence ID" value="NZ_BAABLV010000020.1"/>
</dbReference>
<dbReference type="EMBL" id="BAABLV010000020">
    <property type="protein sequence ID" value="GAA4896804.1"/>
    <property type="molecule type" value="Genomic_DNA"/>
</dbReference>
<dbReference type="Pfam" id="PF09844">
    <property type="entry name" value="DUF2071"/>
    <property type="match status" value="1"/>
</dbReference>
<dbReference type="SUPFAM" id="SSF160104">
    <property type="entry name" value="Acetoacetate decarboxylase-like"/>
    <property type="match status" value="1"/>
</dbReference>
<evidence type="ECO:0000313" key="1">
    <source>
        <dbReference type="EMBL" id="GAA4896804.1"/>
    </source>
</evidence>
<dbReference type="InterPro" id="IPR018644">
    <property type="entry name" value="DUF2071"/>
</dbReference>
<dbReference type="PANTHER" id="PTHR39186">
    <property type="entry name" value="DUF2071 FAMILY PROTEIN"/>
    <property type="match status" value="1"/>
</dbReference>
<organism evidence="1 2">
    <name type="scientific">Tessaracoccus lubricantis</name>
    <dbReference type="NCBI Taxonomy" id="545543"/>
    <lineage>
        <taxon>Bacteria</taxon>
        <taxon>Bacillati</taxon>
        <taxon>Actinomycetota</taxon>
        <taxon>Actinomycetes</taxon>
        <taxon>Propionibacteriales</taxon>
        <taxon>Propionibacteriaceae</taxon>
        <taxon>Tessaracoccus</taxon>
    </lineage>
</organism>
<evidence type="ECO:0000313" key="2">
    <source>
        <dbReference type="Proteomes" id="UP001501521"/>
    </source>
</evidence>
<keyword evidence="2" id="KW-1185">Reference proteome</keyword>
<dbReference type="InterPro" id="IPR023375">
    <property type="entry name" value="ADC_dom_sf"/>
</dbReference>
<protein>
    <submittedName>
        <fullName evidence="1">DUF2071 domain-containing protein</fullName>
    </submittedName>
</protein>